<dbReference type="Pfam" id="PF02452">
    <property type="entry name" value="PemK_toxin"/>
    <property type="match status" value="1"/>
</dbReference>
<comment type="caution">
    <text evidence="1">The sequence shown here is derived from an EMBL/GenBank/DDBJ whole genome shotgun (WGS) entry which is preliminary data.</text>
</comment>
<gene>
    <name evidence="1" type="ORF">EVT47_07885</name>
</gene>
<dbReference type="GO" id="GO:0003677">
    <property type="term" value="F:DNA binding"/>
    <property type="evidence" value="ECO:0007669"/>
    <property type="project" value="InterPro"/>
</dbReference>
<dbReference type="EMBL" id="AAHXAW010000015">
    <property type="protein sequence ID" value="ECB2737720.1"/>
    <property type="molecule type" value="Genomic_DNA"/>
</dbReference>
<dbReference type="Gene3D" id="2.30.30.110">
    <property type="match status" value="1"/>
</dbReference>
<protein>
    <recommendedName>
        <fullName evidence="2">Type II toxin-antitoxin system PemK/MazF family toxin</fullName>
    </recommendedName>
</protein>
<dbReference type="AlphaFoldDB" id="A0A5X9FF11"/>
<name>A0A5X9FF11_SALET</name>
<reference evidence="1" key="1">
    <citation type="submission" date="2019-02" db="EMBL/GenBank/DDBJ databases">
        <authorList>
            <person name="Ashton P.M."/>
            <person name="Dallman T."/>
            <person name="Nair S."/>
            <person name="De Pinna E."/>
            <person name="Peters T."/>
            <person name="Grant K."/>
        </authorList>
    </citation>
    <scope>NUCLEOTIDE SEQUENCE</scope>
    <source>
        <strain evidence="1">490277</strain>
    </source>
</reference>
<organism evidence="1">
    <name type="scientific">Salmonella enterica subsp. enterica serovar Tamberma</name>
    <dbReference type="NCBI Taxonomy" id="2565079"/>
    <lineage>
        <taxon>Bacteria</taxon>
        <taxon>Pseudomonadati</taxon>
        <taxon>Pseudomonadota</taxon>
        <taxon>Gammaproteobacteria</taxon>
        <taxon>Enterobacterales</taxon>
        <taxon>Enterobacteriaceae</taxon>
        <taxon>Salmonella</taxon>
    </lineage>
</organism>
<accession>A0A5X9FF11</accession>
<evidence type="ECO:0000313" key="1">
    <source>
        <dbReference type="EMBL" id="ECB2737720.1"/>
    </source>
</evidence>
<dbReference type="SUPFAM" id="SSF50118">
    <property type="entry name" value="Cell growth inhibitor/plasmid maintenance toxic component"/>
    <property type="match status" value="1"/>
</dbReference>
<dbReference type="InterPro" id="IPR003477">
    <property type="entry name" value="PemK-like"/>
</dbReference>
<proteinExistence type="predicted"/>
<dbReference type="InterPro" id="IPR011067">
    <property type="entry name" value="Plasmid_toxin/cell-grow_inhib"/>
</dbReference>
<evidence type="ECO:0008006" key="2">
    <source>
        <dbReference type="Google" id="ProtNLM"/>
    </source>
</evidence>
<sequence>MLTFQPKPNTIVMCDFSGFISPEMVKKRPVIVIKKSKDNPKLVTIVPFSTTEPHEVSELHVAVEGPLDGKPAWVKCDMITTVCLERLDRFRITEGNTRKWGTKSVDEPTFDLICKGVAKYLSLAHNG</sequence>